<evidence type="ECO:0000313" key="6">
    <source>
        <dbReference type="Proteomes" id="UP000612352"/>
    </source>
</evidence>
<keyword evidence="2" id="KW-0521">NADP</keyword>
<evidence type="ECO:0000256" key="2">
    <source>
        <dbReference type="ARBA" id="ARBA00022857"/>
    </source>
</evidence>
<evidence type="ECO:0000259" key="4">
    <source>
        <dbReference type="Pfam" id="PF00248"/>
    </source>
</evidence>
<protein>
    <submittedName>
        <fullName evidence="5">Aldo/keto reductase</fullName>
    </submittedName>
</protein>
<comment type="caution">
    <text evidence="5">The sequence shown here is derived from an EMBL/GenBank/DDBJ whole genome shotgun (WGS) entry which is preliminary data.</text>
</comment>
<gene>
    <name evidence="5" type="ORF">I8D64_04480</name>
</gene>
<dbReference type="InterPro" id="IPR036812">
    <property type="entry name" value="NAD(P)_OxRdtase_dom_sf"/>
</dbReference>
<dbReference type="InterPro" id="IPR020471">
    <property type="entry name" value="AKR"/>
</dbReference>
<accession>A0ABS1B7P4</accession>
<feature type="domain" description="NADP-dependent oxidoreductase" evidence="4">
    <location>
        <begin position="26"/>
        <end position="266"/>
    </location>
</feature>
<dbReference type="PROSITE" id="PS00798">
    <property type="entry name" value="ALDOKETO_REDUCTASE_1"/>
    <property type="match status" value="1"/>
</dbReference>
<dbReference type="PIRSF" id="PIRSF000097">
    <property type="entry name" value="AKR"/>
    <property type="match status" value="1"/>
</dbReference>
<dbReference type="PROSITE" id="PS00063">
    <property type="entry name" value="ALDOKETO_REDUCTASE_3"/>
    <property type="match status" value="1"/>
</dbReference>
<dbReference type="Pfam" id="PF00248">
    <property type="entry name" value="Aldo_ket_red"/>
    <property type="match status" value="1"/>
</dbReference>
<keyword evidence="6" id="KW-1185">Reference proteome</keyword>
<name>A0ABS1B7P4_9MICO</name>
<dbReference type="Gene3D" id="3.20.20.100">
    <property type="entry name" value="NADP-dependent oxidoreductase domain"/>
    <property type="match status" value="1"/>
</dbReference>
<dbReference type="PANTHER" id="PTHR43827">
    <property type="entry name" value="2,5-DIKETO-D-GLUCONIC ACID REDUCTASE"/>
    <property type="match status" value="1"/>
</dbReference>
<dbReference type="Proteomes" id="UP000612352">
    <property type="component" value="Unassembled WGS sequence"/>
</dbReference>
<dbReference type="RefSeq" id="WP_200501321.1">
    <property type="nucleotide sequence ID" value="NZ_JAEDAJ010000002.1"/>
</dbReference>
<evidence type="ECO:0000256" key="1">
    <source>
        <dbReference type="ARBA" id="ARBA00007905"/>
    </source>
</evidence>
<proteinExistence type="inferred from homology"/>
<organism evidence="5 6">
    <name type="scientific">Brachybacterium halotolerans</name>
    <dbReference type="NCBI Taxonomy" id="2795215"/>
    <lineage>
        <taxon>Bacteria</taxon>
        <taxon>Bacillati</taxon>
        <taxon>Actinomycetota</taxon>
        <taxon>Actinomycetes</taxon>
        <taxon>Micrococcales</taxon>
        <taxon>Dermabacteraceae</taxon>
        <taxon>Brachybacterium</taxon>
    </lineage>
</organism>
<dbReference type="EMBL" id="JAEDAJ010000002">
    <property type="protein sequence ID" value="MBK0330653.1"/>
    <property type="molecule type" value="Genomic_DNA"/>
</dbReference>
<dbReference type="SUPFAM" id="SSF51430">
    <property type="entry name" value="NAD(P)-linked oxidoreductase"/>
    <property type="match status" value="1"/>
</dbReference>
<dbReference type="InterPro" id="IPR023210">
    <property type="entry name" value="NADP_OxRdtase_dom"/>
</dbReference>
<sequence>MSTSSAAAAPSAPTRTLADGTEIPLIGFGTSSTKGVEGAESIAAALRGGYRLIDTAAQYGNEAAVGEGLRTSGLASTDVFITTKVAGGDQGREAARGGVLESLRRLGLDSVDLVLIHWPNPSRGLALDTWRTLLDLRSEGLIRHAGVSNFRPDQLQELFDATGEWPEVNQIQLSPALQRRDAVAFHDEHGIVTEAWGPLGGREGLGEQFAIRKVADKHGVAVAQIALRWAVDQGIVVIPKSANPERQRTNLDLGAVALDDEDRALLATLDLGEDAAWDSRTHEEW</sequence>
<evidence type="ECO:0000256" key="3">
    <source>
        <dbReference type="ARBA" id="ARBA00023002"/>
    </source>
</evidence>
<evidence type="ECO:0000313" key="5">
    <source>
        <dbReference type="EMBL" id="MBK0330653.1"/>
    </source>
</evidence>
<keyword evidence="3" id="KW-0560">Oxidoreductase</keyword>
<dbReference type="PANTHER" id="PTHR43827:SF3">
    <property type="entry name" value="NADP-DEPENDENT OXIDOREDUCTASE DOMAIN-CONTAINING PROTEIN"/>
    <property type="match status" value="1"/>
</dbReference>
<dbReference type="InterPro" id="IPR018170">
    <property type="entry name" value="Aldo/ket_reductase_CS"/>
</dbReference>
<dbReference type="PRINTS" id="PR00069">
    <property type="entry name" value="ALDKETRDTASE"/>
</dbReference>
<reference evidence="5 6" key="1">
    <citation type="submission" date="2020-12" db="EMBL/GenBank/DDBJ databases">
        <title>Brachybacterium sp. MASK1Z-5, whole genome shotgun sequence.</title>
        <authorList>
            <person name="Tuo L."/>
        </authorList>
    </citation>
    <scope>NUCLEOTIDE SEQUENCE [LARGE SCALE GENOMIC DNA]</scope>
    <source>
        <strain evidence="5 6">MASK1Z-5</strain>
    </source>
</reference>
<comment type="similarity">
    <text evidence="1">Belongs to the aldo/keto reductase family.</text>
</comment>